<keyword evidence="2" id="KW-0689">Ribosomal protein</keyword>
<comment type="caution">
    <text evidence="2">The sequence shown here is derived from an EMBL/GenBank/DDBJ whole genome shotgun (WGS) entry which is preliminary data.</text>
</comment>
<reference evidence="2 3" key="1">
    <citation type="submission" date="2015-08" db="EMBL/GenBank/DDBJ databases">
        <title>Emmonsia species relationships and genome sequence.</title>
        <authorList>
            <person name="Cuomo C.A."/>
            <person name="Schwartz I.S."/>
            <person name="Kenyon C."/>
            <person name="De Hoog G.S."/>
            <person name="Govender N.P."/>
            <person name="Botha A."/>
            <person name="Moreno L."/>
            <person name="De Vries M."/>
            <person name="Munoz J.F."/>
            <person name="Stielow J.B."/>
        </authorList>
    </citation>
    <scope>NUCLEOTIDE SEQUENCE [LARGE SCALE GENOMIC DNA]</scope>
    <source>
        <strain evidence="2 3">EI222</strain>
    </source>
</reference>
<gene>
    <name evidence="2" type="ORF">ACJ73_05928</name>
</gene>
<keyword evidence="3" id="KW-1185">Reference proteome</keyword>
<keyword evidence="2" id="KW-0687">Ribonucleoprotein</keyword>
<sequence length="104" mass="11200">MSCPAPVNTDILKRLARRPGPKRNEIPQPAGQQSTPPRLPTTRTPSDTTSSSTTGQFSQNERLRWSNEACVQEEGKDHKEGCSAVGVHSLQDQGAAGSETMQAL</sequence>
<protein>
    <submittedName>
        <fullName evidence="2">60S ribosomal protein L44</fullName>
    </submittedName>
</protein>
<dbReference type="AlphaFoldDB" id="A0A1J9R2K9"/>
<accession>A0A1J9R2K9</accession>
<evidence type="ECO:0000256" key="1">
    <source>
        <dbReference type="SAM" id="MobiDB-lite"/>
    </source>
</evidence>
<proteinExistence type="predicted"/>
<evidence type="ECO:0000313" key="2">
    <source>
        <dbReference type="EMBL" id="OJD22727.1"/>
    </source>
</evidence>
<feature type="region of interest" description="Disordered" evidence="1">
    <location>
        <begin position="1"/>
        <end position="104"/>
    </location>
</feature>
<dbReference type="Proteomes" id="UP000242791">
    <property type="component" value="Unassembled WGS sequence"/>
</dbReference>
<dbReference type="EMBL" id="LGTZ01000976">
    <property type="protein sequence ID" value="OJD22727.1"/>
    <property type="molecule type" value="Genomic_DNA"/>
</dbReference>
<feature type="compositionally biased region" description="Low complexity" evidence="1">
    <location>
        <begin position="34"/>
        <end position="54"/>
    </location>
</feature>
<organism evidence="2 3">
    <name type="scientific">Blastomyces percursus</name>
    <dbReference type="NCBI Taxonomy" id="1658174"/>
    <lineage>
        <taxon>Eukaryota</taxon>
        <taxon>Fungi</taxon>
        <taxon>Dikarya</taxon>
        <taxon>Ascomycota</taxon>
        <taxon>Pezizomycotina</taxon>
        <taxon>Eurotiomycetes</taxon>
        <taxon>Eurotiomycetidae</taxon>
        <taxon>Onygenales</taxon>
        <taxon>Ajellomycetaceae</taxon>
        <taxon>Blastomyces</taxon>
    </lineage>
</organism>
<evidence type="ECO:0000313" key="3">
    <source>
        <dbReference type="Proteomes" id="UP000242791"/>
    </source>
</evidence>
<dbReference type="GO" id="GO:0005840">
    <property type="term" value="C:ribosome"/>
    <property type="evidence" value="ECO:0007669"/>
    <property type="project" value="UniProtKB-KW"/>
</dbReference>
<name>A0A1J9R2K9_9EURO</name>
<dbReference type="VEuPathDB" id="FungiDB:ACJ73_05928"/>